<dbReference type="PANTHER" id="PTHR43245">
    <property type="entry name" value="BIFUNCTIONAL POLYMYXIN RESISTANCE PROTEIN ARNA"/>
    <property type="match status" value="1"/>
</dbReference>
<dbReference type="EMBL" id="FOFT01000001">
    <property type="protein sequence ID" value="SEP91416.1"/>
    <property type="molecule type" value="Genomic_DNA"/>
</dbReference>
<evidence type="ECO:0000313" key="3">
    <source>
        <dbReference type="Proteomes" id="UP000199028"/>
    </source>
</evidence>
<dbReference type="InterPro" id="IPR001509">
    <property type="entry name" value="Epimerase_deHydtase"/>
</dbReference>
<dbReference type="Gene3D" id="3.40.50.720">
    <property type="entry name" value="NAD(P)-binding Rossmann-like Domain"/>
    <property type="match status" value="1"/>
</dbReference>
<keyword evidence="3" id="KW-1185">Reference proteome</keyword>
<dbReference type="Proteomes" id="UP000199028">
    <property type="component" value="Unassembled WGS sequence"/>
</dbReference>
<dbReference type="RefSeq" id="WP_090062929.1">
    <property type="nucleotide sequence ID" value="NZ_FOFT01000001.1"/>
</dbReference>
<evidence type="ECO:0000313" key="2">
    <source>
        <dbReference type="EMBL" id="SEP91416.1"/>
    </source>
</evidence>
<dbReference type="OrthoDB" id="3174087at2"/>
<dbReference type="InterPro" id="IPR036291">
    <property type="entry name" value="NAD(P)-bd_dom_sf"/>
</dbReference>
<dbReference type="PANTHER" id="PTHR43245:SF51">
    <property type="entry name" value="SHORT CHAIN DEHYDROGENASE_REDUCTASE FAMILY 42E, MEMBER 2"/>
    <property type="match status" value="1"/>
</dbReference>
<protein>
    <submittedName>
        <fullName evidence="2">Nucleoside-diphosphate-sugar epimerase</fullName>
    </submittedName>
</protein>
<reference evidence="3" key="1">
    <citation type="submission" date="2016-10" db="EMBL/GenBank/DDBJ databases">
        <authorList>
            <person name="Varghese N."/>
            <person name="Submissions S."/>
        </authorList>
    </citation>
    <scope>NUCLEOTIDE SEQUENCE [LARGE SCALE GENOMIC DNA]</scope>
    <source>
        <strain evidence="3">CGMCC 4.578</strain>
    </source>
</reference>
<dbReference type="InterPro" id="IPR050177">
    <property type="entry name" value="Lipid_A_modif_metabolic_enz"/>
</dbReference>
<dbReference type="SUPFAM" id="SSF51735">
    <property type="entry name" value="NAD(P)-binding Rossmann-fold domains"/>
    <property type="match status" value="1"/>
</dbReference>
<accession>A0A1H9BR32</accession>
<feature type="domain" description="NAD-dependent epimerase/dehydratase" evidence="1">
    <location>
        <begin position="4"/>
        <end position="201"/>
    </location>
</feature>
<dbReference type="AlphaFoldDB" id="A0A1H9BR32"/>
<sequence>MRLAVTGATGFVGGAVCRAAEARGWQVHGYGSRSWDITAGPLIDPPVVDAVVHCAAAVTDWGSPAEIRRVNVSGTRSVLETFPDARFVHMSSASVYDPFKPTISAIESTAPVSRYLTAYGATKAEAEGLVLARPNSVVLRPHAVYGPGDPTLLPRVLSAIRGRTLFLAGDGQALQSLTSIDNLAQASLLACTGHPGVYNVADSSPVVLESAVRDLMRERGLDVRIRYLPLGLAWSLAAVVEPAWRLAGRAKPPRLTRYAISHLASERTLDITAARTRLGYKPAPTSFAGAAAW</sequence>
<organism evidence="2 3">
    <name type="scientific">Lentzea flaviverrucosa</name>
    <dbReference type="NCBI Taxonomy" id="200379"/>
    <lineage>
        <taxon>Bacteria</taxon>
        <taxon>Bacillati</taxon>
        <taxon>Actinomycetota</taxon>
        <taxon>Actinomycetes</taxon>
        <taxon>Pseudonocardiales</taxon>
        <taxon>Pseudonocardiaceae</taxon>
        <taxon>Lentzea</taxon>
    </lineage>
</organism>
<gene>
    <name evidence="2" type="ORF">SAMN05216195_101558</name>
</gene>
<proteinExistence type="predicted"/>
<dbReference type="Pfam" id="PF01370">
    <property type="entry name" value="Epimerase"/>
    <property type="match status" value="1"/>
</dbReference>
<evidence type="ECO:0000259" key="1">
    <source>
        <dbReference type="Pfam" id="PF01370"/>
    </source>
</evidence>
<name>A0A1H9BR32_9PSEU</name>